<evidence type="ECO:0000256" key="15">
    <source>
        <dbReference type="ARBA" id="ARBA00023211"/>
    </source>
</evidence>
<dbReference type="GO" id="GO:0005524">
    <property type="term" value="F:ATP binding"/>
    <property type="evidence" value="ECO:0007669"/>
    <property type="project" value="UniProtKB-UniRule"/>
</dbReference>
<comment type="cofactor">
    <cofactor evidence="1">
        <name>biotin</name>
        <dbReference type="ChEBI" id="CHEBI:57586"/>
    </cofactor>
</comment>
<dbReference type="SUPFAM" id="SSF51246">
    <property type="entry name" value="Rudiment single hybrid motif"/>
    <property type="match status" value="1"/>
</dbReference>
<dbReference type="SUPFAM" id="SSF56059">
    <property type="entry name" value="Glutathione synthetase ATP-binding domain-like"/>
    <property type="match status" value="1"/>
</dbReference>
<feature type="domain" description="Biotin carboxylation" evidence="23">
    <location>
        <begin position="1"/>
        <end position="425"/>
    </location>
</feature>
<dbReference type="Gene3D" id="3.40.50.20">
    <property type="match status" value="1"/>
</dbReference>
<dbReference type="PROSITE" id="PS00866">
    <property type="entry name" value="CPSASE_1"/>
    <property type="match status" value="1"/>
</dbReference>
<dbReference type="FunFam" id="3.30.470.20:FF:000028">
    <property type="entry name" value="Methylcrotonoyl-CoA carboxylase subunit alpha, mitochondrial"/>
    <property type="match status" value="1"/>
</dbReference>
<feature type="domain" description="ATP-grasp" evidence="22">
    <location>
        <begin position="97"/>
        <end position="294"/>
    </location>
</feature>
<dbReference type="SUPFAM" id="SSF51230">
    <property type="entry name" value="Single hybrid motif"/>
    <property type="match status" value="1"/>
</dbReference>
<evidence type="ECO:0000256" key="20">
    <source>
        <dbReference type="PROSITE-ProRule" id="PRU00409"/>
    </source>
</evidence>
<evidence type="ECO:0000256" key="8">
    <source>
        <dbReference type="ARBA" id="ARBA00022741"/>
    </source>
</evidence>
<reference evidence="24" key="3">
    <citation type="submission" date="2020-05" db="EMBL/GenBank/DDBJ databases">
        <title>Electrophorus electricus (electric eel) genome, fEleEle1, primary haplotype.</title>
        <authorList>
            <person name="Myers G."/>
            <person name="Meyer A."/>
            <person name="Fedrigo O."/>
            <person name="Formenti G."/>
            <person name="Rhie A."/>
            <person name="Tracey A."/>
            <person name="Sims Y."/>
            <person name="Jarvis E.D."/>
        </authorList>
    </citation>
    <scope>NUCLEOTIDE SEQUENCE [LARGE SCALE GENOMIC DNA]</scope>
</reference>
<evidence type="ECO:0000256" key="2">
    <source>
        <dbReference type="ARBA" id="ARBA00004305"/>
    </source>
</evidence>
<evidence type="ECO:0000313" key="24">
    <source>
        <dbReference type="Ensembl" id="ENSEEEP00000018450.2"/>
    </source>
</evidence>
<feature type="domain" description="Lipoyl-binding" evidence="21">
    <location>
        <begin position="565"/>
        <end position="644"/>
    </location>
</feature>
<keyword evidence="16" id="KW-0092">Biotin</keyword>
<dbReference type="Gene3D" id="3.30.470.20">
    <property type="entry name" value="ATP-grasp fold, B domain"/>
    <property type="match status" value="1"/>
</dbReference>
<evidence type="ECO:0000259" key="21">
    <source>
        <dbReference type="PROSITE" id="PS50968"/>
    </source>
</evidence>
<proteinExistence type="predicted"/>
<dbReference type="GO" id="GO:0004658">
    <property type="term" value="F:propionyl-CoA carboxylase activity"/>
    <property type="evidence" value="ECO:0007669"/>
    <property type="project" value="UniProtKB-EC"/>
</dbReference>
<dbReference type="InterPro" id="IPR011053">
    <property type="entry name" value="Single_hybrid_motif"/>
</dbReference>
<dbReference type="Proteomes" id="UP000314983">
    <property type="component" value="Chromosome 16"/>
</dbReference>
<evidence type="ECO:0000256" key="5">
    <source>
        <dbReference type="ARBA" id="ARBA00018058"/>
    </source>
</evidence>
<evidence type="ECO:0000256" key="10">
    <source>
        <dbReference type="ARBA" id="ARBA00022842"/>
    </source>
</evidence>
<dbReference type="Gene3D" id="3.30.1490.20">
    <property type="entry name" value="ATP-grasp fold, A domain"/>
    <property type="match status" value="1"/>
</dbReference>
<dbReference type="InterPro" id="IPR000089">
    <property type="entry name" value="Biotin_lipoyl"/>
</dbReference>
<keyword evidence="14" id="KW-0496">Mitochondrion</keyword>
<evidence type="ECO:0000313" key="25">
    <source>
        <dbReference type="Proteomes" id="UP000314983"/>
    </source>
</evidence>
<dbReference type="GO" id="GO:0016042">
    <property type="term" value="P:lipid catabolic process"/>
    <property type="evidence" value="ECO:0007669"/>
    <property type="project" value="UniProtKB-KW"/>
</dbReference>
<dbReference type="Gene3D" id="3.30.700.30">
    <property type="match status" value="1"/>
</dbReference>
<dbReference type="Pfam" id="PF00289">
    <property type="entry name" value="Biotin_carb_N"/>
    <property type="match status" value="1"/>
</dbReference>
<dbReference type="PANTHER" id="PTHR18866:SF33">
    <property type="entry name" value="METHYLCROTONOYL-COA CARBOXYLASE SUBUNIT ALPHA, MITOCHONDRIAL-RELATED"/>
    <property type="match status" value="1"/>
</dbReference>
<protein>
    <recommendedName>
        <fullName evidence="5">Propionyl-CoA carboxylase alpha chain, mitochondrial</fullName>
        <ecNumber evidence="4">6.4.1.3</ecNumber>
    </recommendedName>
    <alternativeName>
        <fullName evidence="17">Propanoyl-CoA:carbon dioxide ligase subunit alpha</fullName>
    </alternativeName>
</protein>
<dbReference type="GO" id="GO:0005759">
    <property type="term" value="C:mitochondrial matrix"/>
    <property type="evidence" value="ECO:0007669"/>
    <property type="project" value="UniProtKB-SubCell"/>
</dbReference>
<comment type="catalytic activity">
    <reaction evidence="19">
        <text>propanoyl-CoA + hydrogencarbonate + ATP = (S)-methylmalonyl-CoA + ADP + phosphate + H(+)</text>
        <dbReference type="Rhea" id="RHEA:23720"/>
        <dbReference type="ChEBI" id="CHEBI:15378"/>
        <dbReference type="ChEBI" id="CHEBI:17544"/>
        <dbReference type="ChEBI" id="CHEBI:30616"/>
        <dbReference type="ChEBI" id="CHEBI:43474"/>
        <dbReference type="ChEBI" id="CHEBI:57327"/>
        <dbReference type="ChEBI" id="CHEBI:57392"/>
        <dbReference type="ChEBI" id="CHEBI:456216"/>
        <dbReference type="EC" id="6.4.1.3"/>
    </reaction>
    <physiologicalReaction direction="left-to-right" evidence="19">
        <dbReference type="Rhea" id="RHEA:23721"/>
    </physiologicalReaction>
</comment>
<dbReference type="SMART" id="SM00878">
    <property type="entry name" value="Biotin_carb_C"/>
    <property type="match status" value="1"/>
</dbReference>
<comment type="subcellular location">
    <subcellularLocation>
        <location evidence="2">Mitochondrion matrix</location>
    </subcellularLocation>
</comment>
<dbReference type="InterPro" id="IPR005479">
    <property type="entry name" value="CPAse_ATP-bd"/>
</dbReference>
<dbReference type="InterPro" id="IPR016185">
    <property type="entry name" value="PreATP-grasp_dom_sf"/>
</dbReference>
<evidence type="ECO:0000256" key="18">
    <source>
        <dbReference type="ARBA" id="ARBA00048208"/>
    </source>
</evidence>
<evidence type="ECO:0000256" key="12">
    <source>
        <dbReference type="ARBA" id="ARBA00022963"/>
    </source>
</evidence>
<dbReference type="InterPro" id="IPR041265">
    <property type="entry name" value="PCC_BT"/>
</dbReference>
<dbReference type="InterPro" id="IPR011761">
    <property type="entry name" value="ATP-grasp"/>
</dbReference>
<dbReference type="InterPro" id="IPR005481">
    <property type="entry name" value="BC-like_N"/>
</dbReference>
<dbReference type="InterPro" id="IPR005482">
    <property type="entry name" value="Biotin_COase_C"/>
</dbReference>
<reference evidence="24" key="4">
    <citation type="submission" date="2025-08" db="UniProtKB">
        <authorList>
            <consortium name="Ensembl"/>
        </authorList>
    </citation>
    <scope>IDENTIFICATION</scope>
</reference>
<dbReference type="GO" id="GO:0046872">
    <property type="term" value="F:metal ion binding"/>
    <property type="evidence" value="ECO:0007669"/>
    <property type="project" value="UniProtKB-KW"/>
</dbReference>
<keyword evidence="10" id="KW-0460">Magnesium</keyword>
<dbReference type="Pfam" id="PF02786">
    <property type="entry name" value="CPSase_L_D2"/>
    <property type="match status" value="1"/>
</dbReference>
<dbReference type="InterPro" id="IPR011054">
    <property type="entry name" value="Rudment_hybrid_motif"/>
</dbReference>
<evidence type="ECO:0000256" key="14">
    <source>
        <dbReference type="ARBA" id="ARBA00023128"/>
    </source>
</evidence>
<evidence type="ECO:0000256" key="16">
    <source>
        <dbReference type="ARBA" id="ARBA00023267"/>
    </source>
</evidence>
<keyword evidence="11" id="KW-0809">Transit peptide</keyword>
<dbReference type="AlphaFoldDB" id="A0A4W4F1Q7"/>
<organism evidence="24 25">
    <name type="scientific">Electrophorus electricus</name>
    <name type="common">Electric eel</name>
    <name type="synonym">Gymnotus electricus</name>
    <dbReference type="NCBI Taxonomy" id="8005"/>
    <lineage>
        <taxon>Eukaryota</taxon>
        <taxon>Metazoa</taxon>
        <taxon>Chordata</taxon>
        <taxon>Craniata</taxon>
        <taxon>Vertebrata</taxon>
        <taxon>Euteleostomi</taxon>
        <taxon>Actinopterygii</taxon>
        <taxon>Neopterygii</taxon>
        <taxon>Teleostei</taxon>
        <taxon>Ostariophysi</taxon>
        <taxon>Gymnotiformes</taxon>
        <taxon>Gymnotoidei</taxon>
        <taxon>Gymnotidae</taxon>
        <taxon>Electrophorus</taxon>
    </lineage>
</organism>
<evidence type="ECO:0000256" key="4">
    <source>
        <dbReference type="ARBA" id="ARBA00013050"/>
    </source>
</evidence>
<reference evidence="24" key="5">
    <citation type="submission" date="2025-09" db="UniProtKB">
        <authorList>
            <consortium name="Ensembl"/>
        </authorList>
    </citation>
    <scope>IDENTIFICATION</scope>
</reference>
<dbReference type="CDD" id="cd06850">
    <property type="entry name" value="biotinyl_domain"/>
    <property type="match status" value="1"/>
</dbReference>
<dbReference type="EC" id="6.4.1.3" evidence="4"/>
<evidence type="ECO:0000256" key="19">
    <source>
        <dbReference type="ARBA" id="ARBA00049495"/>
    </source>
</evidence>
<dbReference type="InterPro" id="IPR001882">
    <property type="entry name" value="Biotin_BS"/>
</dbReference>
<dbReference type="Gene3D" id="2.40.50.100">
    <property type="match status" value="1"/>
</dbReference>
<dbReference type="FunFam" id="2.40.50.100:FF:000029">
    <property type="entry name" value="propionyl-CoA carboxylase alpha chain, mitochondrial"/>
    <property type="match status" value="1"/>
</dbReference>
<dbReference type="Pfam" id="PF18140">
    <property type="entry name" value="PCC_BT"/>
    <property type="match status" value="1"/>
</dbReference>
<name>A0A4W4F1Q7_ELEEL</name>
<evidence type="ECO:0000256" key="7">
    <source>
        <dbReference type="ARBA" id="ARBA00022723"/>
    </source>
</evidence>
<evidence type="ECO:0000259" key="22">
    <source>
        <dbReference type="PROSITE" id="PS50975"/>
    </source>
</evidence>
<dbReference type="PROSITE" id="PS50975">
    <property type="entry name" value="ATP_GRASP"/>
    <property type="match status" value="1"/>
</dbReference>
<dbReference type="UniPathway" id="UPA00945">
    <property type="reaction ID" value="UER00908"/>
</dbReference>
<keyword evidence="6" id="KW-0436">Ligase</keyword>
<reference evidence="25" key="1">
    <citation type="journal article" date="2014" name="Science">
        <title>Nonhuman genetics. Genomic basis for the convergent evolution of electric organs.</title>
        <authorList>
            <person name="Gallant J.R."/>
            <person name="Traeger L.L."/>
            <person name="Volkening J.D."/>
            <person name="Moffett H."/>
            <person name="Chen P.H."/>
            <person name="Novina C.D."/>
            <person name="Phillips G.N.Jr."/>
            <person name="Anand R."/>
            <person name="Wells G.B."/>
            <person name="Pinch M."/>
            <person name="Guth R."/>
            <person name="Unguez G.A."/>
            <person name="Albert J.S."/>
            <person name="Zakon H.H."/>
            <person name="Samanta M.P."/>
            <person name="Sussman M.R."/>
        </authorList>
    </citation>
    <scope>NUCLEOTIDE SEQUENCE [LARGE SCALE GENOMIC DNA]</scope>
</reference>
<keyword evidence="25" id="KW-1185">Reference proteome</keyword>
<dbReference type="GeneTree" id="ENSGT00940000156083"/>
<evidence type="ECO:0000256" key="17">
    <source>
        <dbReference type="ARBA" id="ARBA00031557"/>
    </source>
</evidence>
<sequence>MDIRTVAVHSDVDSSSVHVKMADEAVCVGPAPTSKSYLNMDAIMDAIRQTGAQAVHPGYGFLSENKEFARRLAAEGVTFIGPDTHAIQAMGDKIESKLIAKAARVNTIPGFDGVVKDAEEAVKIARELGYPVMIKASAGGGGKGMRIAWSDDETREGFRFSSQEAASSFGDDRLLIEKYIDNPRHIEIQVLADKHGNALWLNERECSIQRRNQKVVEEAPSTFLDPATRRAMGEQAVSLAKAVQYSSAGTVEFLVDSKKNFYFLEMNTRLQVEHPITECITGLDLVQQMIRIAKGYKLQHKQEDIPINGWAIESRVYAEDPYKSFGLPSIGRLSQYEEPVRLSGVRVDSGIQEGSDISIYYDPMISKLVAYGASRADALKKMEAALDNYVIRGVTHNIPLLREIIVHPRFVAGDISTNFLPEVYPDGFKGHPLSAGDRRELLAAAAALHIAAQLRSQRFLGEQRVSAAAQERRHWELCLELEKSVHMLAVSHSRGTYTVEVDGEKVEVSGEWNLASALLPLSINGSHKVLQCLTRSPAGDISLQYLGTTFKVRVLSVLAASLSKHMPEKLPEDTSSILRSPMPGTVVGVAVKPGDTVAVGQEICVIEAMKMQNSMTAAKTAKVKSVHCKTGETVGEGDLLVELE</sequence>
<gene>
    <name evidence="24" type="primary">pcca</name>
</gene>
<dbReference type="InterPro" id="IPR011764">
    <property type="entry name" value="Biotin_carboxylation_dom"/>
</dbReference>
<dbReference type="PROSITE" id="PS50968">
    <property type="entry name" value="BIOTINYL_LIPOYL"/>
    <property type="match status" value="1"/>
</dbReference>
<evidence type="ECO:0000256" key="6">
    <source>
        <dbReference type="ARBA" id="ARBA00022598"/>
    </source>
</evidence>
<accession>A0A4W4F1Q7</accession>
<dbReference type="InterPro" id="IPR050856">
    <property type="entry name" value="Biotin_carboxylase_complex"/>
</dbReference>
<keyword evidence="12" id="KW-0442">Lipid degradation</keyword>
<comment type="catalytic activity">
    <reaction evidence="18">
        <text>butanoyl-CoA + hydrogencarbonate + ATP = (2S)-ethylmalonyl-CoA + ADP + phosphate + H(+)</text>
        <dbReference type="Rhea" id="RHEA:59520"/>
        <dbReference type="ChEBI" id="CHEBI:15378"/>
        <dbReference type="ChEBI" id="CHEBI:17544"/>
        <dbReference type="ChEBI" id="CHEBI:30616"/>
        <dbReference type="ChEBI" id="CHEBI:43474"/>
        <dbReference type="ChEBI" id="CHEBI:57371"/>
        <dbReference type="ChEBI" id="CHEBI:60909"/>
        <dbReference type="ChEBI" id="CHEBI:456216"/>
    </reaction>
    <physiologicalReaction direction="left-to-right" evidence="18">
        <dbReference type="Rhea" id="RHEA:59521"/>
    </physiologicalReaction>
</comment>
<reference evidence="25" key="2">
    <citation type="journal article" date="2017" name="Sci. Adv.">
        <title>A tail of two voltages: Proteomic comparison of the three electric organs of the electric eel.</title>
        <authorList>
            <person name="Traeger L.L."/>
            <person name="Sabat G."/>
            <person name="Barrett-Wilt G.A."/>
            <person name="Wells G.B."/>
            <person name="Sussman M.R."/>
        </authorList>
    </citation>
    <scope>NUCLEOTIDE SEQUENCE [LARGE SCALE GENOMIC DNA]</scope>
</reference>
<dbReference type="FunFam" id="3.30.1490.20:FF:000018">
    <property type="entry name" value="Biotin carboxylase"/>
    <property type="match status" value="1"/>
</dbReference>
<keyword evidence="9 20" id="KW-0067">ATP-binding</keyword>
<evidence type="ECO:0000256" key="11">
    <source>
        <dbReference type="ARBA" id="ARBA00022946"/>
    </source>
</evidence>
<evidence type="ECO:0000256" key="9">
    <source>
        <dbReference type="ARBA" id="ARBA00022840"/>
    </source>
</evidence>
<dbReference type="PANTHER" id="PTHR18866">
    <property type="entry name" value="CARBOXYLASE:PYRUVATE/ACETYL-COA/PROPIONYL-COA CARBOXYLASE"/>
    <property type="match status" value="1"/>
</dbReference>
<evidence type="ECO:0000256" key="1">
    <source>
        <dbReference type="ARBA" id="ARBA00001953"/>
    </source>
</evidence>
<dbReference type="Pfam" id="PF02785">
    <property type="entry name" value="Biotin_carb_C"/>
    <property type="match status" value="1"/>
</dbReference>
<dbReference type="Pfam" id="PF00364">
    <property type="entry name" value="Biotin_lipoyl"/>
    <property type="match status" value="1"/>
</dbReference>
<dbReference type="SUPFAM" id="SSF52440">
    <property type="entry name" value="PreATP-grasp domain"/>
    <property type="match status" value="1"/>
</dbReference>
<keyword evidence="7" id="KW-0479">Metal-binding</keyword>
<comment type="pathway">
    <text evidence="3">Metabolic intermediate metabolism; propanoyl-CoA degradation; succinyl-CoA from propanoyl-CoA: step 1/3.</text>
</comment>
<dbReference type="PROSITE" id="PS00188">
    <property type="entry name" value="BIOTIN"/>
    <property type="match status" value="1"/>
</dbReference>
<evidence type="ECO:0000256" key="3">
    <source>
        <dbReference type="ARBA" id="ARBA00005060"/>
    </source>
</evidence>
<keyword evidence="13" id="KW-0443">Lipid metabolism</keyword>
<evidence type="ECO:0000256" key="13">
    <source>
        <dbReference type="ARBA" id="ARBA00023098"/>
    </source>
</evidence>
<dbReference type="PROSITE" id="PS50979">
    <property type="entry name" value="BC"/>
    <property type="match status" value="1"/>
</dbReference>
<dbReference type="Ensembl" id="ENSEEET00000018655.2">
    <property type="protein sequence ID" value="ENSEEEP00000018450.2"/>
    <property type="gene ID" value="ENSEEEG00000008545.2"/>
</dbReference>
<keyword evidence="8 20" id="KW-0547">Nucleotide-binding</keyword>
<dbReference type="PROSITE" id="PS00867">
    <property type="entry name" value="CPSASE_2"/>
    <property type="match status" value="1"/>
</dbReference>
<keyword evidence="15" id="KW-0464">Manganese</keyword>
<evidence type="ECO:0000259" key="23">
    <source>
        <dbReference type="PROSITE" id="PS50979"/>
    </source>
</evidence>
<dbReference type="InterPro" id="IPR013815">
    <property type="entry name" value="ATP_grasp_subdomain_1"/>
</dbReference>